<reference evidence="2" key="1">
    <citation type="submission" date="2022-03" db="EMBL/GenBank/DDBJ databases">
        <authorList>
            <person name="Alioto T."/>
            <person name="Alioto T."/>
            <person name="Gomez Garrido J."/>
        </authorList>
    </citation>
    <scope>NUCLEOTIDE SEQUENCE</scope>
</reference>
<evidence type="ECO:0000256" key="1">
    <source>
        <dbReference type="SAM" id="MobiDB-lite"/>
    </source>
</evidence>
<evidence type="ECO:0000313" key="2">
    <source>
        <dbReference type="EMBL" id="CAH2223465.1"/>
    </source>
</evidence>
<gene>
    <name evidence="2" type="ORF">PECUL_23A054434</name>
</gene>
<proteinExistence type="predicted"/>
<accession>A0AAD1R6V8</accession>
<organism evidence="2 3">
    <name type="scientific">Pelobates cultripes</name>
    <name type="common">Western spadefoot toad</name>
    <dbReference type="NCBI Taxonomy" id="61616"/>
    <lineage>
        <taxon>Eukaryota</taxon>
        <taxon>Metazoa</taxon>
        <taxon>Chordata</taxon>
        <taxon>Craniata</taxon>
        <taxon>Vertebrata</taxon>
        <taxon>Euteleostomi</taxon>
        <taxon>Amphibia</taxon>
        <taxon>Batrachia</taxon>
        <taxon>Anura</taxon>
        <taxon>Pelobatoidea</taxon>
        <taxon>Pelobatidae</taxon>
        <taxon>Pelobates</taxon>
    </lineage>
</organism>
<name>A0AAD1R6V8_PELCU</name>
<keyword evidence="3" id="KW-1185">Reference proteome</keyword>
<sequence>MERNYGFNEILKHINELSMKMDVNDVLSKAEAISLQMMKCKVADLPQAVCEVLGLKSNSVPTTVGGFSEENVAKKTHHKSPPQNVSVPVLAANGTQRNSLPKSIHTLSA</sequence>
<evidence type="ECO:0000313" key="3">
    <source>
        <dbReference type="Proteomes" id="UP001295444"/>
    </source>
</evidence>
<dbReference type="Proteomes" id="UP001295444">
    <property type="component" value="Chromosome 01"/>
</dbReference>
<dbReference type="AlphaFoldDB" id="A0AAD1R6V8"/>
<protein>
    <submittedName>
        <fullName evidence="2">TBC1 domain family member 15</fullName>
    </submittedName>
</protein>
<feature type="region of interest" description="Disordered" evidence="1">
    <location>
        <begin position="68"/>
        <end position="87"/>
    </location>
</feature>
<dbReference type="EMBL" id="OW240912">
    <property type="protein sequence ID" value="CAH2223465.1"/>
    <property type="molecule type" value="Genomic_DNA"/>
</dbReference>